<dbReference type="Proteomes" id="UP000826616">
    <property type="component" value="Chromosome"/>
</dbReference>
<accession>A0ABX8YD94</accession>
<evidence type="ECO:0000313" key="1">
    <source>
        <dbReference type="EMBL" id="QYY43681.1"/>
    </source>
</evidence>
<gene>
    <name evidence="1" type="ORF">K3F53_05520</name>
</gene>
<dbReference type="EMBL" id="CP080764">
    <property type="protein sequence ID" value="QYY43681.1"/>
    <property type="molecule type" value="Genomic_DNA"/>
</dbReference>
<organism evidence="1 2">
    <name type="scientific">Aneurinibacillus thermoaerophilus</name>
    <dbReference type="NCBI Taxonomy" id="143495"/>
    <lineage>
        <taxon>Bacteria</taxon>
        <taxon>Bacillati</taxon>
        <taxon>Bacillota</taxon>
        <taxon>Bacilli</taxon>
        <taxon>Bacillales</taxon>
        <taxon>Paenibacillaceae</taxon>
        <taxon>Aneurinibacillus group</taxon>
        <taxon>Aneurinibacillus</taxon>
    </lineage>
</organism>
<proteinExistence type="predicted"/>
<evidence type="ECO:0000313" key="2">
    <source>
        <dbReference type="Proteomes" id="UP000826616"/>
    </source>
</evidence>
<keyword evidence="2" id="KW-1185">Reference proteome</keyword>
<evidence type="ECO:0008006" key="3">
    <source>
        <dbReference type="Google" id="ProtNLM"/>
    </source>
</evidence>
<reference evidence="1 2" key="1">
    <citation type="submission" date="2021-08" db="EMBL/GenBank/DDBJ databases">
        <title>Complete genome sequence of the strain Aneurinibacillus thermoaerophilus CCM 8960.</title>
        <authorList>
            <person name="Musilova J."/>
            <person name="Kourilova X."/>
            <person name="Pernicova I."/>
            <person name="Bezdicek M."/>
            <person name="Lengerova M."/>
            <person name="Obruca S."/>
            <person name="Sedlar K."/>
        </authorList>
    </citation>
    <scope>NUCLEOTIDE SEQUENCE [LARGE SCALE GENOMIC DNA]</scope>
    <source>
        <strain evidence="1 2">CCM 8960</strain>
    </source>
</reference>
<sequence length="97" mass="11869">MTVSMEAIEELDGLHRRFERLRLVVESKRMQVKWIEEEVRLCFQESDMQGIAELARERERLLKWIEMMEKFIIKWERYWHVYESASGWLSPGLHAQE</sequence>
<name>A0ABX8YD94_ANETH</name>
<dbReference type="RefSeq" id="WP_139184922.1">
    <property type="nucleotide sequence ID" value="NZ_CP080764.1"/>
</dbReference>
<protein>
    <recommendedName>
        <fullName evidence="3">YgaB-like protein</fullName>
    </recommendedName>
</protein>
<dbReference type="GeneID" id="97140821"/>